<protein>
    <submittedName>
        <fullName evidence="4">Amidohydrolase</fullName>
    </submittedName>
</protein>
<dbReference type="InterPro" id="IPR032466">
    <property type="entry name" value="Metal_Hydrolase"/>
</dbReference>
<proteinExistence type="predicted"/>
<reference evidence="4 5" key="1">
    <citation type="submission" date="2021-11" db="EMBL/GenBank/DDBJ databases">
        <title>Draft genome sequence of Paenibacillus profundus YoMME, a new Gram-positive bacteria with exoelectrogenic properties.</title>
        <authorList>
            <person name="Hubenova Y."/>
            <person name="Hubenova E."/>
            <person name="Manasiev Y."/>
            <person name="Peykov S."/>
            <person name="Mitov M."/>
        </authorList>
    </citation>
    <scope>NUCLEOTIDE SEQUENCE [LARGE SCALE GENOMIC DNA]</scope>
    <source>
        <strain evidence="4 5">YoMME</strain>
    </source>
</reference>
<evidence type="ECO:0000313" key="4">
    <source>
        <dbReference type="EMBL" id="MCE5170280.1"/>
    </source>
</evidence>
<keyword evidence="2" id="KW-1133">Transmembrane helix</keyword>
<evidence type="ECO:0000256" key="2">
    <source>
        <dbReference type="SAM" id="Phobius"/>
    </source>
</evidence>
<feature type="region of interest" description="Disordered" evidence="1">
    <location>
        <begin position="37"/>
        <end position="60"/>
    </location>
</feature>
<dbReference type="SUPFAM" id="SSF51556">
    <property type="entry name" value="Metallo-dependent hydrolases"/>
    <property type="match status" value="1"/>
</dbReference>
<evidence type="ECO:0000313" key="5">
    <source>
        <dbReference type="Proteomes" id="UP001199916"/>
    </source>
</evidence>
<dbReference type="Gene3D" id="3.20.20.140">
    <property type="entry name" value="Metal-dependent hydrolases"/>
    <property type="match status" value="1"/>
</dbReference>
<keyword evidence="5" id="KW-1185">Reference proteome</keyword>
<keyword evidence="2" id="KW-0472">Membrane</keyword>
<gene>
    <name evidence="4" type="ORF">LQV63_13270</name>
</gene>
<feature type="domain" description="Amidohydrolase-related" evidence="3">
    <location>
        <begin position="103"/>
        <end position="335"/>
    </location>
</feature>
<dbReference type="InterPro" id="IPR006680">
    <property type="entry name" value="Amidohydro-rel"/>
</dbReference>
<dbReference type="RefSeq" id="WP_233697054.1">
    <property type="nucleotide sequence ID" value="NZ_JAJNBZ010000009.1"/>
</dbReference>
<evidence type="ECO:0000256" key="1">
    <source>
        <dbReference type="SAM" id="MobiDB-lite"/>
    </source>
</evidence>
<accession>A0ABS8YIV8</accession>
<dbReference type="EMBL" id="JAJNBZ010000009">
    <property type="protein sequence ID" value="MCE5170280.1"/>
    <property type="molecule type" value="Genomic_DNA"/>
</dbReference>
<comment type="caution">
    <text evidence="4">The sequence shown here is derived from an EMBL/GenBank/DDBJ whole genome shotgun (WGS) entry which is preliminary data.</text>
</comment>
<sequence>MSQGKKLLLACMYAIVIIGAALILKYWVLPPSDPAPSSSRDAAATANESKVADASSKDSQDSFDNLVKRYGDIPLIDAHNHSASNRSYDWKIDHMWDKYRVDRVVLFGNVSEPSAIQTDQYAWEAYQQYPERFVPFFSGIDLHDPASLDMVKEKLEQGYFGLGELAAASTYSPVLANVAWKTEHPMDGIFPQLYELCAAYNAPLLLHIDPPNGMVIAKLEEALKAYPDTTIIFAHSNAYNSPENIRMLLEKYPNLYADFFAGFTAFNPESANKLVDFIPVIKDFPDRFLLSTDSGFGLAAEEQAIEAMYQMMDALQDRELATKIASGNMERLIRFQKATATQITAIQKLDRDRGQQRDVSKLTKEEAGNILIEEGTQHQ</sequence>
<evidence type="ECO:0000259" key="3">
    <source>
        <dbReference type="Pfam" id="PF04909"/>
    </source>
</evidence>
<keyword evidence="2" id="KW-0812">Transmembrane</keyword>
<dbReference type="Proteomes" id="UP001199916">
    <property type="component" value="Unassembled WGS sequence"/>
</dbReference>
<feature type="transmembrane region" description="Helical" evidence="2">
    <location>
        <begin position="7"/>
        <end position="29"/>
    </location>
</feature>
<dbReference type="Pfam" id="PF04909">
    <property type="entry name" value="Amidohydro_2"/>
    <property type="match status" value="1"/>
</dbReference>
<organism evidence="4 5">
    <name type="scientific">Paenibacillus profundus</name>
    <dbReference type="NCBI Taxonomy" id="1173085"/>
    <lineage>
        <taxon>Bacteria</taxon>
        <taxon>Bacillati</taxon>
        <taxon>Bacillota</taxon>
        <taxon>Bacilli</taxon>
        <taxon>Bacillales</taxon>
        <taxon>Paenibacillaceae</taxon>
        <taxon>Paenibacillus</taxon>
    </lineage>
</organism>
<name>A0ABS8YIV8_9BACL</name>